<evidence type="ECO:0000313" key="2">
    <source>
        <dbReference type="Proteomes" id="UP001056120"/>
    </source>
</evidence>
<sequence length="120" mass="12969">MKGVVMVVLAMLVIAEFMVQPNEAITCPDVVHLLEPCFNYLRIGGIPPPDCCNGLKTLQAQTPTTSDRQTACNCAKSAAITYKIREDTAKDLPDKCGITISVPVSPTVDCSTVSLYESYK</sequence>
<keyword evidence="2" id="KW-1185">Reference proteome</keyword>
<dbReference type="Proteomes" id="UP001056120">
    <property type="component" value="Linkage Group LG17"/>
</dbReference>
<gene>
    <name evidence="1" type="ORF">L1987_52399</name>
</gene>
<reference evidence="2" key="1">
    <citation type="journal article" date="2022" name="Mol. Ecol. Resour.">
        <title>The genomes of chicory, endive, great burdock and yacon provide insights into Asteraceae palaeo-polyploidization history and plant inulin production.</title>
        <authorList>
            <person name="Fan W."/>
            <person name="Wang S."/>
            <person name="Wang H."/>
            <person name="Wang A."/>
            <person name="Jiang F."/>
            <person name="Liu H."/>
            <person name="Zhao H."/>
            <person name="Xu D."/>
            <person name="Zhang Y."/>
        </authorList>
    </citation>
    <scope>NUCLEOTIDE SEQUENCE [LARGE SCALE GENOMIC DNA]</scope>
    <source>
        <strain evidence="2">cv. Yunnan</strain>
    </source>
</reference>
<comment type="caution">
    <text evidence="1">The sequence shown here is derived from an EMBL/GenBank/DDBJ whole genome shotgun (WGS) entry which is preliminary data.</text>
</comment>
<name>A0ACB9ETG2_9ASTR</name>
<dbReference type="EMBL" id="CM042034">
    <property type="protein sequence ID" value="KAI3761976.1"/>
    <property type="molecule type" value="Genomic_DNA"/>
</dbReference>
<organism evidence="1 2">
    <name type="scientific">Smallanthus sonchifolius</name>
    <dbReference type="NCBI Taxonomy" id="185202"/>
    <lineage>
        <taxon>Eukaryota</taxon>
        <taxon>Viridiplantae</taxon>
        <taxon>Streptophyta</taxon>
        <taxon>Embryophyta</taxon>
        <taxon>Tracheophyta</taxon>
        <taxon>Spermatophyta</taxon>
        <taxon>Magnoliopsida</taxon>
        <taxon>eudicotyledons</taxon>
        <taxon>Gunneridae</taxon>
        <taxon>Pentapetalae</taxon>
        <taxon>asterids</taxon>
        <taxon>campanulids</taxon>
        <taxon>Asterales</taxon>
        <taxon>Asteraceae</taxon>
        <taxon>Asteroideae</taxon>
        <taxon>Heliantheae alliance</taxon>
        <taxon>Millerieae</taxon>
        <taxon>Smallanthus</taxon>
    </lineage>
</organism>
<evidence type="ECO:0000313" key="1">
    <source>
        <dbReference type="EMBL" id="KAI3761976.1"/>
    </source>
</evidence>
<reference evidence="1 2" key="2">
    <citation type="journal article" date="2022" name="Mol. Ecol. Resour.">
        <title>The genomes of chicory, endive, great burdock and yacon provide insights into Asteraceae paleo-polyploidization history and plant inulin production.</title>
        <authorList>
            <person name="Fan W."/>
            <person name="Wang S."/>
            <person name="Wang H."/>
            <person name="Wang A."/>
            <person name="Jiang F."/>
            <person name="Liu H."/>
            <person name="Zhao H."/>
            <person name="Xu D."/>
            <person name="Zhang Y."/>
        </authorList>
    </citation>
    <scope>NUCLEOTIDE SEQUENCE [LARGE SCALE GENOMIC DNA]</scope>
    <source>
        <strain evidence="2">cv. Yunnan</strain>
        <tissue evidence="1">Leaves</tissue>
    </source>
</reference>
<proteinExistence type="predicted"/>
<accession>A0ACB9ETG2</accession>
<protein>
    <submittedName>
        <fullName evidence="1">Uncharacterized protein</fullName>
    </submittedName>
</protein>